<gene>
    <name evidence="2" type="ORF">K435DRAFT_847388</name>
</gene>
<feature type="compositionally biased region" description="Polar residues" evidence="1">
    <location>
        <begin position="338"/>
        <end position="350"/>
    </location>
</feature>
<feature type="compositionally biased region" description="Polar residues" evidence="1">
    <location>
        <begin position="90"/>
        <end position="101"/>
    </location>
</feature>
<evidence type="ECO:0000313" key="3">
    <source>
        <dbReference type="Proteomes" id="UP000297245"/>
    </source>
</evidence>
<feature type="compositionally biased region" description="Pro residues" evidence="1">
    <location>
        <begin position="189"/>
        <end position="201"/>
    </location>
</feature>
<dbReference type="OrthoDB" id="2797886at2759"/>
<accession>A0A4S8MYK2</accession>
<dbReference type="Proteomes" id="UP000297245">
    <property type="component" value="Unassembled WGS sequence"/>
</dbReference>
<feature type="region of interest" description="Disordered" evidence="1">
    <location>
        <begin position="52"/>
        <end position="205"/>
    </location>
</feature>
<feature type="compositionally biased region" description="Basic and acidic residues" evidence="1">
    <location>
        <begin position="52"/>
        <end position="61"/>
    </location>
</feature>
<sequence length="429" mass="46267">MANLPPPAYSEQEFDRKTATAIEVSISTNRQEQERQEEEWEEWDETKFLEAEEARTEREQPLRLNSGPSAVRALPSLPSTQVSTSSTPSNGSRPTTRQQTPPRVDKQKSIKKSKATLTQSTKPRPSWYEEAGLGDSISSAASSASSSVGVRYSGSSVTSSSSSDNRHGPRLMVHNLTSQDEEDDYDDLAPPPFTPTVPLPNGPVGSVNGIPVGDVITLSYNGRSNPNHISRLGPPPGSPPPSSRLSPIPAPRPALGASMSTAPLPSRPVLQVEPIARPRSTSTVRTTSTYDSGAPIRMNFDSSLAYNKNETLSRVIEKQQPSPATPLNPLSLYNSSVSAALSPPSQSFNRPQIVPRGNQSQGNQSMPFAACLSPPKSPRPMYAANTPPPNVNATQFPLRPAFSTTSLDNGPYGYQSRWASSEQQFTQFG</sequence>
<feature type="compositionally biased region" description="Low complexity" evidence="1">
    <location>
        <begin position="277"/>
        <end position="289"/>
    </location>
</feature>
<name>A0A4S8MYK2_DENBC</name>
<protein>
    <submittedName>
        <fullName evidence="2">Uncharacterized protein</fullName>
    </submittedName>
</protein>
<evidence type="ECO:0000313" key="2">
    <source>
        <dbReference type="EMBL" id="THV08530.1"/>
    </source>
</evidence>
<proteinExistence type="predicted"/>
<feature type="compositionally biased region" description="Polar residues" evidence="1">
    <location>
        <begin position="357"/>
        <end position="366"/>
    </location>
</feature>
<feature type="compositionally biased region" description="Low complexity" evidence="1">
    <location>
        <begin position="134"/>
        <end position="163"/>
    </location>
</feature>
<feature type="region of interest" description="Disordered" evidence="1">
    <location>
        <begin position="217"/>
        <end position="297"/>
    </location>
</feature>
<feature type="compositionally biased region" description="Polar residues" evidence="1">
    <location>
        <begin position="218"/>
        <end position="228"/>
    </location>
</feature>
<feature type="compositionally biased region" description="Low complexity" evidence="1">
    <location>
        <begin position="75"/>
        <end position="89"/>
    </location>
</feature>
<organism evidence="2 3">
    <name type="scientific">Dendrothele bispora (strain CBS 962.96)</name>
    <dbReference type="NCBI Taxonomy" id="1314807"/>
    <lineage>
        <taxon>Eukaryota</taxon>
        <taxon>Fungi</taxon>
        <taxon>Dikarya</taxon>
        <taxon>Basidiomycota</taxon>
        <taxon>Agaricomycotina</taxon>
        <taxon>Agaricomycetes</taxon>
        <taxon>Agaricomycetidae</taxon>
        <taxon>Agaricales</taxon>
        <taxon>Agaricales incertae sedis</taxon>
        <taxon>Dendrothele</taxon>
    </lineage>
</organism>
<keyword evidence="3" id="KW-1185">Reference proteome</keyword>
<evidence type="ECO:0000256" key="1">
    <source>
        <dbReference type="SAM" id="MobiDB-lite"/>
    </source>
</evidence>
<feature type="compositionally biased region" description="Pro residues" evidence="1">
    <location>
        <begin position="233"/>
        <end position="252"/>
    </location>
</feature>
<reference evidence="2 3" key="1">
    <citation type="journal article" date="2019" name="Nat. Ecol. Evol.">
        <title>Megaphylogeny resolves global patterns of mushroom evolution.</title>
        <authorList>
            <person name="Varga T."/>
            <person name="Krizsan K."/>
            <person name="Foldi C."/>
            <person name="Dima B."/>
            <person name="Sanchez-Garcia M."/>
            <person name="Sanchez-Ramirez S."/>
            <person name="Szollosi G.J."/>
            <person name="Szarkandi J.G."/>
            <person name="Papp V."/>
            <person name="Albert L."/>
            <person name="Andreopoulos W."/>
            <person name="Angelini C."/>
            <person name="Antonin V."/>
            <person name="Barry K.W."/>
            <person name="Bougher N.L."/>
            <person name="Buchanan P."/>
            <person name="Buyck B."/>
            <person name="Bense V."/>
            <person name="Catcheside P."/>
            <person name="Chovatia M."/>
            <person name="Cooper J."/>
            <person name="Damon W."/>
            <person name="Desjardin D."/>
            <person name="Finy P."/>
            <person name="Geml J."/>
            <person name="Haridas S."/>
            <person name="Hughes K."/>
            <person name="Justo A."/>
            <person name="Karasinski D."/>
            <person name="Kautmanova I."/>
            <person name="Kiss B."/>
            <person name="Kocsube S."/>
            <person name="Kotiranta H."/>
            <person name="LaButti K.M."/>
            <person name="Lechner B.E."/>
            <person name="Liimatainen K."/>
            <person name="Lipzen A."/>
            <person name="Lukacs Z."/>
            <person name="Mihaltcheva S."/>
            <person name="Morgado L.N."/>
            <person name="Niskanen T."/>
            <person name="Noordeloos M.E."/>
            <person name="Ohm R.A."/>
            <person name="Ortiz-Santana B."/>
            <person name="Ovrebo C."/>
            <person name="Racz N."/>
            <person name="Riley R."/>
            <person name="Savchenko A."/>
            <person name="Shiryaev A."/>
            <person name="Soop K."/>
            <person name="Spirin V."/>
            <person name="Szebenyi C."/>
            <person name="Tomsovsky M."/>
            <person name="Tulloss R.E."/>
            <person name="Uehling J."/>
            <person name="Grigoriev I.V."/>
            <person name="Vagvolgyi C."/>
            <person name="Papp T."/>
            <person name="Martin F.M."/>
            <person name="Miettinen O."/>
            <person name="Hibbett D.S."/>
            <person name="Nagy L.G."/>
        </authorList>
    </citation>
    <scope>NUCLEOTIDE SEQUENCE [LARGE SCALE GENOMIC DNA]</scope>
    <source>
        <strain evidence="2 3">CBS 962.96</strain>
    </source>
</reference>
<dbReference type="AlphaFoldDB" id="A0A4S8MYK2"/>
<dbReference type="EMBL" id="ML179035">
    <property type="protein sequence ID" value="THV08530.1"/>
    <property type="molecule type" value="Genomic_DNA"/>
</dbReference>
<feature type="region of interest" description="Disordered" evidence="1">
    <location>
        <begin position="338"/>
        <end position="396"/>
    </location>
</feature>